<comment type="caution">
    <text evidence="2">The sequence shown here is derived from an EMBL/GenBank/DDBJ whole genome shotgun (WGS) entry which is preliminary data.</text>
</comment>
<dbReference type="InterPro" id="IPR038475">
    <property type="entry name" value="RecG_C_sf"/>
</dbReference>
<sequence>MIRTVMDFKFVLRLLEANQFENEVVEYKKNNKDFIVLGKNISALSNTAALLGIDKAYIIFGIEDGTLNIVGTNFKPKQEKKGNEELESWLHKVLKPNIEFKIHEITEKEIRLVVFEIEATKISPIKFEEKAYIRIGSNRKELDKYPEKEKKLWQVLSGFSFENEIAKSNLNIQDIYDLLDYSKCFDMLDISYNNYSSDEYIIEKLIEHGLVKNLNDSFAITNLGAILFAKDLTKFKGLNRKRIRFIRYQGKNKIHTLEELEGRKGYAIGFQGLISYIMQYVPKNEVIENAIRKDTTLYPEIAIRELVANAIIHQDFTINGRNPMIEMYSDRIEITNNGKSLIDIKRLIDMPSKSRNDKLANLMRIMGICEERGSGVDKVIDSVEAYQLPAPDFINNEDYFQAILFSHMPLEDMTKQDRIRATYQHCCLKWASREAMTNASLRARFKIGDKQHSKASKIISDTLEAGLIKQQDPENKSTKHVKYVPFFV</sequence>
<protein>
    <submittedName>
        <fullName evidence="2">Transcriptional regulator</fullName>
    </submittedName>
</protein>
<dbReference type="RefSeq" id="WP_254990459.1">
    <property type="nucleotide sequence ID" value="NZ_CP084080.1"/>
</dbReference>
<dbReference type="EMBL" id="AACSQJ010000031">
    <property type="protein sequence ID" value="EAL9597572.1"/>
    <property type="molecule type" value="Genomic_DNA"/>
</dbReference>
<organism evidence="2">
    <name type="scientific">Campylobacter jejuni</name>
    <dbReference type="NCBI Taxonomy" id="197"/>
    <lineage>
        <taxon>Bacteria</taxon>
        <taxon>Pseudomonadati</taxon>
        <taxon>Campylobacterota</taxon>
        <taxon>Epsilonproteobacteria</taxon>
        <taxon>Campylobacterales</taxon>
        <taxon>Campylobacteraceae</taxon>
        <taxon>Campylobacter</taxon>
    </lineage>
</organism>
<dbReference type="Gene3D" id="3.30.950.30">
    <property type="entry name" value="Schlafen, AAA domain"/>
    <property type="match status" value="1"/>
</dbReference>
<proteinExistence type="predicted"/>
<dbReference type="InterPro" id="IPR038461">
    <property type="entry name" value="Schlafen_AlbA_2_dom_sf"/>
</dbReference>
<evidence type="ECO:0000259" key="1">
    <source>
        <dbReference type="Pfam" id="PF04326"/>
    </source>
</evidence>
<reference evidence="2" key="1">
    <citation type="submission" date="2018-08" db="EMBL/GenBank/DDBJ databases">
        <authorList>
            <consortium name="NARMS: The National Antimicrobial Resistance Monitoring System"/>
        </authorList>
    </citation>
    <scope>NUCLEOTIDE SEQUENCE</scope>
    <source>
        <strain evidence="2">CVM N17C101</strain>
    </source>
</reference>
<dbReference type="Pfam" id="PF04326">
    <property type="entry name" value="SLFN_AlbA_2"/>
    <property type="match status" value="1"/>
</dbReference>
<accession>A0A5T2B8G0</accession>
<feature type="domain" description="Schlafen AlbA-2" evidence="1">
    <location>
        <begin position="21"/>
        <end position="142"/>
    </location>
</feature>
<dbReference type="InterPro" id="IPR007421">
    <property type="entry name" value="Schlafen_AlbA_2_dom"/>
</dbReference>
<dbReference type="Pfam" id="PF13749">
    <property type="entry name" value="HATPase_c_4"/>
    <property type="match status" value="1"/>
</dbReference>
<name>A0A5T2B8G0_CAMJU</name>
<gene>
    <name evidence="2" type="ORF">DYU61_07245</name>
</gene>
<dbReference type="Gene3D" id="3.30.565.60">
    <property type="match status" value="1"/>
</dbReference>
<dbReference type="AlphaFoldDB" id="A0A5T2B8G0"/>
<dbReference type="PANTHER" id="PTHR30595">
    <property type="entry name" value="GLPR-RELATED TRANSCRIPTIONAL REPRESSOR"/>
    <property type="match status" value="1"/>
</dbReference>
<dbReference type="PANTHER" id="PTHR30595:SF6">
    <property type="entry name" value="SCHLAFEN ALBA-2 DOMAIN-CONTAINING PROTEIN"/>
    <property type="match status" value="1"/>
</dbReference>
<evidence type="ECO:0000313" key="2">
    <source>
        <dbReference type="EMBL" id="EAL9597572.1"/>
    </source>
</evidence>